<protein>
    <submittedName>
        <fullName evidence="1">Uncharacterized protein</fullName>
    </submittedName>
</protein>
<accession>A0ABU6U6G7</accession>
<proteinExistence type="predicted"/>
<gene>
    <name evidence="1" type="ORF">PIB30_017602</name>
</gene>
<organism evidence="1 2">
    <name type="scientific">Stylosanthes scabra</name>
    <dbReference type="NCBI Taxonomy" id="79078"/>
    <lineage>
        <taxon>Eukaryota</taxon>
        <taxon>Viridiplantae</taxon>
        <taxon>Streptophyta</taxon>
        <taxon>Embryophyta</taxon>
        <taxon>Tracheophyta</taxon>
        <taxon>Spermatophyta</taxon>
        <taxon>Magnoliopsida</taxon>
        <taxon>eudicotyledons</taxon>
        <taxon>Gunneridae</taxon>
        <taxon>Pentapetalae</taxon>
        <taxon>rosids</taxon>
        <taxon>fabids</taxon>
        <taxon>Fabales</taxon>
        <taxon>Fabaceae</taxon>
        <taxon>Papilionoideae</taxon>
        <taxon>50 kb inversion clade</taxon>
        <taxon>dalbergioids sensu lato</taxon>
        <taxon>Dalbergieae</taxon>
        <taxon>Pterocarpus clade</taxon>
        <taxon>Stylosanthes</taxon>
    </lineage>
</organism>
<dbReference type="Proteomes" id="UP001341840">
    <property type="component" value="Unassembled WGS sequence"/>
</dbReference>
<sequence length="137" mass="15695">MQTELPKRGADESCRARTEIGESVEGVSADGTATRRLTKTVEVSGAHLERLAKLSRWRRNSHGEIEETFRTKTQSFALHLLLLVFSNVTLTLTKEEKECFLNIEDHNFLQEKLKEAQAHECMLRAYRKAPQAPQRSR</sequence>
<evidence type="ECO:0000313" key="1">
    <source>
        <dbReference type="EMBL" id="MED6156787.1"/>
    </source>
</evidence>
<keyword evidence="2" id="KW-1185">Reference proteome</keyword>
<dbReference type="EMBL" id="JASCZI010120880">
    <property type="protein sequence ID" value="MED6156787.1"/>
    <property type="molecule type" value="Genomic_DNA"/>
</dbReference>
<name>A0ABU6U6G7_9FABA</name>
<comment type="caution">
    <text evidence="1">The sequence shown here is derived from an EMBL/GenBank/DDBJ whole genome shotgun (WGS) entry which is preliminary data.</text>
</comment>
<evidence type="ECO:0000313" key="2">
    <source>
        <dbReference type="Proteomes" id="UP001341840"/>
    </source>
</evidence>
<reference evidence="1 2" key="1">
    <citation type="journal article" date="2023" name="Plants (Basel)">
        <title>Bridging the Gap: Combining Genomics and Transcriptomics Approaches to Understand Stylosanthes scabra, an Orphan Legume from the Brazilian Caatinga.</title>
        <authorList>
            <person name="Ferreira-Neto J.R.C."/>
            <person name="da Silva M.D."/>
            <person name="Binneck E."/>
            <person name="de Melo N.F."/>
            <person name="da Silva R.H."/>
            <person name="de Melo A.L.T.M."/>
            <person name="Pandolfi V."/>
            <person name="Bustamante F.O."/>
            <person name="Brasileiro-Vidal A.C."/>
            <person name="Benko-Iseppon A.M."/>
        </authorList>
    </citation>
    <scope>NUCLEOTIDE SEQUENCE [LARGE SCALE GENOMIC DNA]</scope>
    <source>
        <tissue evidence="1">Leaves</tissue>
    </source>
</reference>